<gene>
    <name evidence="1" type="ORF">ACFS6H_18840</name>
</gene>
<evidence type="ECO:0000313" key="2">
    <source>
        <dbReference type="Proteomes" id="UP001597511"/>
    </source>
</evidence>
<protein>
    <submittedName>
        <fullName evidence="1">Uncharacterized protein</fullName>
    </submittedName>
</protein>
<organism evidence="1 2">
    <name type="scientific">Terrimonas rubra</name>
    <dbReference type="NCBI Taxonomy" id="1035890"/>
    <lineage>
        <taxon>Bacteria</taxon>
        <taxon>Pseudomonadati</taxon>
        <taxon>Bacteroidota</taxon>
        <taxon>Chitinophagia</taxon>
        <taxon>Chitinophagales</taxon>
        <taxon>Chitinophagaceae</taxon>
        <taxon>Terrimonas</taxon>
    </lineage>
</organism>
<reference evidence="2" key="1">
    <citation type="journal article" date="2019" name="Int. J. Syst. Evol. Microbiol.">
        <title>The Global Catalogue of Microorganisms (GCM) 10K type strain sequencing project: providing services to taxonomists for standard genome sequencing and annotation.</title>
        <authorList>
            <consortium name="The Broad Institute Genomics Platform"/>
            <consortium name="The Broad Institute Genome Sequencing Center for Infectious Disease"/>
            <person name="Wu L."/>
            <person name="Ma J."/>
        </authorList>
    </citation>
    <scope>NUCLEOTIDE SEQUENCE [LARGE SCALE GENOMIC DNA]</scope>
    <source>
        <strain evidence="2">KCTC 23299</strain>
    </source>
</reference>
<dbReference type="RefSeq" id="WP_386102767.1">
    <property type="nucleotide sequence ID" value="NZ_JBHUOZ010000003.1"/>
</dbReference>
<keyword evidence="2" id="KW-1185">Reference proteome</keyword>
<accession>A0ABW6A8S1</accession>
<dbReference type="Proteomes" id="UP001597511">
    <property type="component" value="Unassembled WGS sequence"/>
</dbReference>
<proteinExistence type="predicted"/>
<sequence length="126" mass="14458">MTTKKVQEAIHILQSVDPADPAAYDKAVEGYKHIGQLPFLILDFPDLPKTVFHTRTHDTDNFFEDFSDISLPPGAVVKSFARCNVPHQPVFYCSDFRLTSYLNIGWKKKRKNFYMLQLVNGQLKVP</sequence>
<evidence type="ECO:0000313" key="1">
    <source>
        <dbReference type="EMBL" id="MFD2921784.1"/>
    </source>
</evidence>
<dbReference type="EMBL" id="JBHUOZ010000003">
    <property type="protein sequence ID" value="MFD2921784.1"/>
    <property type="molecule type" value="Genomic_DNA"/>
</dbReference>
<name>A0ABW6A8S1_9BACT</name>
<comment type="caution">
    <text evidence="1">The sequence shown here is derived from an EMBL/GenBank/DDBJ whole genome shotgun (WGS) entry which is preliminary data.</text>
</comment>